<accession>A0A1D6K130</accession>
<dbReference type="InterPro" id="IPR051563">
    <property type="entry name" value="Glycosyl_Hydrolase_51"/>
</dbReference>
<name>A0A1D6K130_MAIZE</name>
<evidence type="ECO:0000313" key="1">
    <source>
        <dbReference type="EMBL" id="ONL97478.1"/>
    </source>
</evidence>
<protein>
    <submittedName>
        <fullName evidence="1">Alpha-L-arabinofuranosidase 1</fullName>
    </submittedName>
</protein>
<dbReference type="ExpressionAtlas" id="A0A1D6K130">
    <property type="expression patterns" value="baseline and differential"/>
</dbReference>
<gene>
    <name evidence="1" type="ORF">ZEAMMB73_Zm00001d028952</name>
</gene>
<sequence>MGIRACSVCWLFYVLVLVCSLCQILYVGSVAAQTAQLTVDASPQNAQIIPGNMFGIFFEEINHAGAGGLWAELVSNRGNGNSMPKVDQQSSTLPEASHDQFDPLFIFC</sequence>
<organism evidence="1">
    <name type="scientific">Zea mays</name>
    <name type="common">Maize</name>
    <dbReference type="NCBI Taxonomy" id="4577"/>
    <lineage>
        <taxon>Eukaryota</taxon>
        <taxon>Viridiplantae</taxon>
        <taxon>Streptophyta</taxon>
        <taxon>Embryophyta</taxon>
        <taxon>Tracheophyta</taxon>
        <taxon>Spermatophyta</taxon>
        <taxon>Magnoliopsida</taxon>
        <taxon>Liliopsida</taxon>
        <taxon>Poales</taxon>
        <taxon>Poaceae</taxon>
        <taxon>PACMAD clade</taxon>
        <taxon>Panicoideae</taxon>
        <taxon>Andropogonodae</taxon>
        <taxon>Andropogoneae</taxon>
        <taxon>Tripsacinae</taxon>
        <taxon>Zea</taxon>
    </lineage>
</organism>
<dbReference type="EMBL" id="CM007647">
    <property type="protein sequence ID" value="ONL97478.1"/>
    <property type="molecule type" value="Genomic_DNA"/>
</dbReference>
<proteinExistence type="predicted"/>
<dbReference type="AlphaFoldDB" id="A0A1D6K130"/>
<reference evidence="1" key="1">
    <citation type="submission" date="2015-12" db="EMBL/GenBank/DDBJ databases">
        <title>Update maize B73 reference genome by single molecule sequencing technologies.</title>
        <authorList>
            <consortium name="Maize Genome Sequencing Project"/>
            <person name="Ware D."/>
        </authorList>
    </citation>
    <scope>NUCLEOTIDE SEQUENCE [LARGE SCALE GENOMIC DNA]</scope>
    <source>
        <tissue evidence="1">Seedling</tissue>
    </source>
</reference>
<dbReference type="PANTHER" id="PTHR31776:SF0">
    <property type="entry name" value="ALPHA-L-ARABINOFURANOSIDASE 1"/>
    <property type="match status" value="1"/>
</dbReference>
<dbReference type="PANTHER" id="PTHR31776">
    <property type="entry name" value="ALPHA-L-ARABINOFURANOSIDASE 1"/>
    <property type="match status" value="1"/>
</dbReference>